<reference evidence="2 3" key="1">
    <citation type="submission" date="2021-06" db="EMBL/GenBank/DDBJ databases">
        <authorList>
            <person name="Palmer J.M."/>
        </authorList>
    </citation>
    <scope>NUCLEOTIDE SEQUENCE [LARGE SCALE GENOMIC DNA]</scope>
    <source>
        <strain evidence="2 3">XC_2019</strain>
        <tissue evidence="2">Muscle</tissue>
    </source>
</reference>
<dbReference type="Proteomes" id="UP001434883">
    <property type="component" value="Unassembled WGS sequence"/>
</dbReference>
<accession>A0ABV0RXL0</accession>
<proteinExistence type="predicted"/>
<comment type="caution">
    <text evidence="2">The sequence shown here is derived from an EMBL/GenBank/DDBJ whole genome shotgun (WGS) entry which is preliminary data.</text>
</comment>
<dbReference type="PANTHER" id="PTHR33487:SF1">
    <property type="entry name" value="CILIA- AND FLAGELLA-ASSOCIATED PROTEIN 54"/>
    <property type="match status" value="1"/>
</dbReference>
<dbReference type="Pfam" id="PF14858">
    <property type="entry name" value="CFAP54_N"/>
    <property type="match status" value="1"/>
</dbReference>
<organism evidence="2 3">
    <name type="scientific">Xenoophorus captivus</name>
    <dbReference type="NCBI Taxonomy" id="1517983"/>
    <lineage>
        <taxon>Eukaryota</taxon>
        <taxon>Metazoa</taxon>
        <taxon>Chordata</taxon>
        <taxon>Craniata</taxon>
        <taxon>Vertebrata</taxon>
        <taxon>Euteleostomi</taxon>
        <taxon>Actinopterygii</taxon>
        <taxon>Neopterygii</taxon>
        <taxon>Teleostei</taxon>
        <taxon>Neoteleostei</taxon>
        <taxon>Acanthomorphata</taxon>
        <taxon>Ovalentaria</taxon>
        <taxon>Atherinomorphae</taxon>
        <taxon>Cyprinodontiformes</taxon>
        <taxon>Goodeidae</taxon>
        <taxon>Xenoophorus</taxon>
    </lineage>
</organism>
<keyword evidence="3" id="KW-1185">Reference proteome</keyword>
<evidence type="ECO:0000313" key="3">
    <source>
        <dbReference type="Proteomes" id="UP001434883"/>
    </source>
</evidence>
<dbReference type="PANTHER" id="PTHR33487">
    <property type="entry name" value="CILIA- AND FLAGELLA-ASSOCIATED PROTEIN 54"/>
    <property type="match status" value="1"/>
</dbReference>
<evidence type="ECO:0000256" key="1">
    <source>
        <dbReference type="SAM" id="Coils"/>
    </source>
</evidence>
<protein>
    <submittedName>
        <fullName evidence="2">Uncharacterized protein</fullName>
    </submittedName>
</protein>
<name>A0ABV0RXL0_9TELE</name>
<dbReference type="EMBL" id="JAHRIN010060806">
    <property type="protein sequence ID" value="MEQ2213019.1"/>
    <property type="molecule type" value="Genomic_DNA"/>
</dbReference>
<sequence length="294" mass="34069">MDLPATYYGQLDRKNPVVSSFRRETESFLTLMKQVSSTTSRDPSSHAKGIKILVDIRKKYKHRLPEKFYQEHMLQVADILCGLKLYQLALWHGYSLYLLQLSSVQMTDVTDVDHFMACFFPEGFDLEQGTFVMKTHAMLGCATCIFEEEKKCSNFSQKGLCKLLKVLNFIRIMMQAFQQHEHLSWQIYNGSLSIYNICRYLMTMNCSSQALEYLLWASISLEMSIPLMTARYLPLIATLYCSVCQCYYDNQNEVQAEEFAKRALGKINELAKLEEQTDVTNRETQKAHREASVK</sequence>
<dbReference type="InterPro" id="IPR027912">
    <property type="entry name" value="CFAP54"/>
</dbReference>
<gene>
    <name evidence="2" type="ORF">XENOCAPTIV_008447</name>
</gene>
<feature type="non-terminal residue" evidence="2">
    <location>
        <position position="294"/>
    </location>
</feature>
<evidence type="ECO:0000313" key="2">
    <source>
        <dbReference type="EMBL" id="MEQ2213019.1"/>
    </source>
</evidence>
<keyword evidence="1" id="KW-0175">Coiled coil</keyword>
<feature type="coiled-coil region" evidence="1">
    <location>
        <begin position="256"/>
        <end position="290"/>
    </location>
</feature>